<dbReference type="PROSITE" id="PS00041">
    <property type="entry name" value="HTH_ARAC_FAMILY_1"/>
    <property type="match status" value="1"/>
</dbReference>
<dbReference type="PROSITE" id="PS01124">
    <property type="entry name" value="HTH_ARAC_FAMILY_2"/>
    <property type="match status" value="1"/>
</dbReference>
<dbReference type="Gene3D" id="1.10.10.60">
    <property type="entry name" value="Homeodomain-like"/>
    <property type="match status" value="1"/>
</dbReference>
<keyword evidence="7" id="KW-1185">Reference proteome</keyword>
<organism evidence="5 8">
    <name type="scientific">Paraburkholderia rhynchosiae</name>
    <dbReference type="NCBI Taxonomy" id="487049"/>
    <lineage>
        <taxon>Bacteria</taxon>
        <taxon>Pseudomonadati</taxon>
        <taxon>Pseudomonadota</taxon>
        <taxon>Betaproteobacteria</taxon>
        <taxon>Burkholderiales</taxon>
        <taxon>Burkholderiaceae</taxon>
        <taxon>Paraburkholderia</taxon>
    </lineage>
</organism>
<evidence type="ECO:0000256" key="2">
    <source>
        <dbReference type="ARBA" id="ARBA00023125"/>
    </source>
</evidence>
<dbReference type="PANTHER" id="PTHR46796">
    <property type="entry name" value="HTH-TYPE TRANSCRIPTIONAL ACTIVATOR RHAS-RELATED"/>
    <property type="match status" value="1"/>
</dbReference>
<proteinExistence type="predicted"/>
<dbReference type="InterPro" id="IPR050204">
    <property type="entry name" value="AraC_XylS_family_regulators"/>
</dbReference>
<dbReference type="InterPro" id="IPR011990">
    <property type="entry name" value="TPR-like_helical_dom_sf"/>
</dbReference>
<protein>
    <submittedName>
        <fullName evidence="6">AraC family transcriptional regulator</fullName>
    </submittedName>
</protein>
<keyword evidence="3" id="KW-0804">Transcription</keyword>
<dbReference type="InterPro" id="IPR018062">
    <property type="entry name" value="HTH_AraC-typ_CS"/>
</dbReference>
<evidence type="ECO:0000256" key="1">
    <source>
        <dbReference type="ARBA" id="ARBA00023015"/>
    </source>
</evidence>
<reference evidence="5 8" key="2">
    <citation type="submission" date="2020-04" db="EMBL/GenBank/DDBJ databases">
        <authorList>
            <person name="De Canck E."/>
        </authorList>
    </citation>
    <scope>NUCLEOTIDE SEQUENCE [LARGE SCALE GENOMIC DNA]</scope>
    <source>
        <strain evidence="5 8">LMG 27174</strain>
    </source>
</reference>
<reference evidence="6 7" key="1">
    <citation type="submission" date="2018-01" db="EMBL/GenBank/DDBJ databases">
        <title>Whole genome analyses suggest that Burkholderia sensu lato contains two further novel genera in the rhizoxinica-symbiotica group Mycetohabitans gen. nov., and Trinickia gen. nov.: implications for the evolution of diazotrophy and nodulation in the Burkholderiaceae.</title>
        <authorList>
            <person name="Estrada-de los Santos P."/>
            <person name="Palmer M."/>
            <person name="Chavez-Ramirez B."/>
            <person name="Beukes C."/>
            <person name="Steenkamp E.T."/>
            <person name="Hirsch A.M."/>
            <person name="Manyaka P."/>
            <person name="Maluk M."/>
            <person name="Lafos M."/>
            <person name="Crook M."/>
            <person name="Gross E."/>
            <person name="Simon M.F."/>
            <person name="Bueno dos Reis Junior F."/>
            <person name="Poole P.S."/>
            <person name="Venter S.N."/>
            <person name="James E.K."/>
        </authorList>
    </citation>
    <scope>NUCLEOTIDE SEQUENCE [LARGE SCALE GENOMIC DNA]</scope>
    <source>
        <strain evidence="6 7">WSM 3937</strain>
    </source>
</reference>
<evidence type="ECO:0000256" key="3">
    <source>
        <dbReference type="ARBA" id="ARBA00023163"/>
    </source>
</evidence>
<dbReference type="SUPFAM" id="SSF48452">
    <property type="entry name" value="TPR-like"/>
    <property type="match status" value="1"/>
</dbReference>
<dbReference type="OrthoDB" id="9146493at2"/>
<evidence type="ECO:0000313" key="8">
    <source>
        <dbReference type="Proteomes" id="UP000494205"/>
    </source>
</evidence>
<dbReference type="Proteomes" id="UP000494205">
    <property type="component" value="Unassembled WGS sequence"/>
</dbReference>
<dbReference type="RefSeq" id="WP_102635705.1">
    <property type="nucleotide sequence ID" value="NZ_CADIJZ010000023.1"/>
</dbReference>
<sequence>MFSTIYFALLSGLAQKNRLPTYATAMLDGASERAYCLVDDVLERPAHKLVEADDARLVAVADASLLLGYEQDAEEMYRRAQKMNVGDDNRLRVLSCRNAGWQLMMRDRYGATAKCFARIVHDDAASPADVLEALIASALVHHQVGRQRDADDSLLQAAELADMHEEPGWRLVIALLAHEFDVQLRIRTATTLSDHAFWSSAHLARAQSAGDRADITRKLTETTMLMSPMPALLAQRHEYLERLAMLARGERIAVAPLVELVSHPKHFRGAGQAFLAKIDIVLASIAGGLDDVADTVLAKISRAEADTGTRRCNFDYLYSVSKLAVWRGNPTEALKLYANYASEALRCLRCETQGLGATQSAASRALPADDISARLTVKYRRAYRYIVENLDRADLNTREIASQIDVTERALQLAFKRSIGMSPHALIRKLRLESIRNDLLNDERMQGSIFDTASRWGLKSRSALAKGYRREFNESPSETIQR</sequence>
<dbReference type="Pfam" id="PF12833">
    <property type="entry name" value="HTH_18"/>
    <property type="match status" value="1"/>
</dbReference>
<gene>
    <name evidence="6" type="ORF">C0Z16_30145</name>
    <name evidence="5" type="ORF">LMG27174_05346</name>
</gene>
<dbReference type="Proteomes" id="UP000235659">
    <property type="component" value="Unassembled WGS sequence"/>
</dbReference>
<dbReference type="AlphaFoldDB" id="A0A2N7W5Y6"/>
<evidence type="ECO:0000313" key="6">
    <source>
        <dbReference type="EMBL" id="PMS24805.1"/>
    </source>
</evidence>
<keyword evidence="1" id="KW-0805">Transcription regulation</keyword>
<dbReference type="EMBL" id="CADIJZ010000023">
    <property type="protein sequence ID" value="CAB3725704.1"/>
    <property type="molecule type" value="Genomic_DNA"/>
</dbReference>
<feature type="domain" description="HTH araC/xylS-type" evidence="4">
    <location>
        <begin position="380"/>
        <end position="482"/>
    </location>
</feature>
<dbReference type="SMART" id="SM00342">
    <property type="entry name" value="HTH_ARAC"/>
    <property type="match status" value="1"/>
</dbReference>
<dbReference type="GO" id="GO:0043565">
    <property type="term" value="F:sequence-specific DNA binding"/>
    <property type="evidence" value="ECO:0007669"/>
    <property type="project" value="InterPro"/>
</dbReference>
<dbReference type="GO" id="GO:0003700">
    <property type="term" value="F:DNA-binding transcription factor activity"/>
    <property type="evidence" value="ECO:0007669"/>
    <property type="project" value="InterPro"/>
</dbReference>
<evidence type="ECO:0000313" key="5">
    <source>
        <dbReference type="EMBL" id="CAB3725704.1"/>
    </source>
</evidence>
<dbReference type="PANTHER" id="PTHR46796:SF12">
    <property type="entry name" value="HTH-TYPE DNA-BINDING TRANSCRIPTIONAL ACTIVATOR EUTR"/>
    <property type="match status" value="1"/>
</dbReference>
<evidence type="ECO:0000259" key="4">
    <source>
        <dbReference type="PROSITE" id="PS01124"/>
    </source>
</evidence>
<evidence type="ECO:0000313" key="7">
    <source>
        <dbReference type="Proteomes" id="UP000235659"/>
    </source>
</evidence>
<dbReference type="InterPro" id="IPR018060">
    <property type="entry name" value="HTH_AraC"/>
</dbReference>
<name>A0A2N7W5Y6_9BURK</name>
<dbReference type="EMBL" id="PNXY01000032">
    <property type="protein sequence ID" value="PMS24805.1"/>
    <property type="molecule type" value="Genomic_DNA"/>
</dbReference>
<accession>A0A2N7W5Y6</accession>
<keyword evidence="2" id="KW-0238">DNA-binding</keyword>